<dbReference type="PANTHER" id="PTHR42923:SF17">
    <property type="entry name" value="AMINE OXIDASE DOMAIN-CONTAINING PROTEIN"/>
    <property type="match status" value="1"/>
</dbReference>
<dbReference type="Pfam" id="PF01593">
    <property type="entry name" value="Amino_oxidase"/>
    <property type="match status" value="1"/>
</dbReference>
<dbReference type="OrthoDB" id="20837at2"/>
<dbReference type="Gene3D" id="3.30.70.1990">
    <property type="match status" value="1"/>
</dbReference>
<organism evidence="2 3">
    <name type="scientific">Thorsellia anophelis DSM 18579</name>
    <dbReference type="NCBI Taxonomy" id="1123402"/>
    <lineage>
        <taxon>Bacteria</taxon>
        <taxon>Pseudomonadati</taxon>
        <taxon>Pseudomonadota</taxon>
        <taxon>Gammaproteobacteria</taxon>
        <taxon>Enterobacterales</taxon>
        <taxon>Thorselliaceae</taxon>
        <taxon>Thorsellia</taxon>
    </lineage>
</organism>
<sequence>MTRKKIAIIGSGISGLGAAYLLNPHHDITLFEKNNTLGGHSRTIELDTSKGKVPVDTGFIVFNYRNYPHLTALFEHLSVPIAKSDMSFGVSIDDGRIEYGTRKLPYIFAQKRNLLRPAFYKMLRDILKFNKMALEFVALNPNASMQQCLEELKLGDWFKNYYLLAMGGAIWSTPLDEMLRFPAKTMIQFFDNHGLLTVNNQPQWYTVKGGSREYVNRISDSFKSSIRSSTPIKSVIRTDQGVEVKTASDTVELFDEVIFACHSDQSLALLCNPSESEKQILGNVHYQPNTVYVHNDLSFMPKRKQAWSSWVYLSGGRQSGTDELCLTYWMNNLQPITSDSPILVTLNPKNPPDRSKIFDKHDFEHPKFDQSAINAQNRIEEIQGIDKIWYAGAWLRYGFHEDGLLSAVKVAEKMGISPPWLQK</sequence>
<dbReference type="GO" id="GO:0016491">
    <property type="term" value="F:oxidoreductase activity"/>
    <property type="evidence" value="ECO:0007669"/>
    <property type="project" value="InterPro"/>
</dbReference>
<evidence type="ECO:0000313" key="2">
    <source>
        <dbReference type="EMBL" id="SES71160.1"/>
    </source>
</evidence>
<accession>A0A1H9YPY8</accession>
<keyword evidence="3" id="KW-1185">Reference proteome</keyword>
<proteinExistence type="predicted"/>
<dbReference type="STRING" id="1123402.SAMN02583745_00295"/>
<dbReference type="Gene3D" id="1.10.405.20">
    <property type="match status" value="1"/>
</dbReference>
<dbReference type="InterPro" id="IPR002937">
    <property type="entry name" value="Amino_oxidase"/>
</dbReference>
<dbReference type="RefSeq" id="WP_093317088.1">
    <property type="nucleotide sequence ID" value="NZ_FOHV01000002.1"/>
</dbReference>
<dbReference type="InterPro" id="IPR050464">
    <property type="entry name" value="Zeta_carotene_desat/Oxidored"/>
</dbReference>
<dbReference type="AlphaFoldDB" id="A0A1H9YPY8"/>
<evidence type="ECO:0000259" key="1">
    <source>
        <dbReference type="Pfam" id="PF01593"/>
    </source>
</evidence>
<dbReference type="Proteomes" id="UP000242642">
    <property type="component" value="Unassembled WGS sequence"/>
</dbReference>
<name>A0A1H9YPY8_9GAMM</name>
<dbReference type="Gene3D" id="3.50.50.60">
    <property type="entry name" value="FAD/NAD(P)-binding domain"/>
    <property type="match status" value="1"/>
</dbReference>
<evidence type="ECO:0000313" key="3">
    <source>
        <dbReference type="Proteomes" id="UP000242642"/>
    </source>
</evidence>
<protein>
    <submittedName>
        <fullName evidence="2">Predicted NAD/FAD-binding protein</fullName>
    </submittedName>
</protein>
<feature type="domain" description="Amine oxidase" evidence="1">
    <location>
        <begin position="13"/>
        <end position="329"/>
    </location>
</feature>
<dbReference type="InterPro" id="IPR036188">
    <property type="entry name" value="FAD/NAD-bd_sf"/>
</dbReference>
<dbReference type="SUPFAM" id="SSF51905">
    <property type="entry name" value="FAD/NAD(P)-binding domain"/>
    <property type="match status" value="1"/>
</dbReference>
<reference evidence="3" key="1">
    <citation type="submission" date="2016-10" db="EMBL/GenBank/DDBJ databases">
        <authorList>
            <person name="Varghese N."/>
            <person name="Submissions S."/>
        </authorList>
    </citation>
    <scope>NUCLEOTIDE SEQUENCE [LARGE SCALE GENOMIC DNA]</scope>
    <source>
        <strain evidence="3">DSM 18579</strain>
    </source>
</reference>
<dbReference type="EMBL" id="FOHV01000002">
    <property type="protein sequence ID" value="SES71160.1"/>
    <property type="molecule type" value="Genomic_DNA"/>
</dbReference>
<dbReference type="PANTHER" id="PTHR42923">
    <property type="entry name" value="PROTOPORPHYRINOGEN OXIDASE"/>
    <property type="match status" value="1"/>
</dbReference>
<gene>
    <name evidence="2" type="ORF">SAMN02583745_00295</name>
</gene>